<dbReference type="InterPro" id="IPR036412">
    <property type="entry name" value="HAD-like_sf"/>
</dbReference>
<evidence type="ECO:0000313" key="2">
    <source>
        <dbReference type="Proteomes" id="UP000176901"/>
    </source>
</evidence>
<comment type="caution">
    <text evidence="1">The sequence shown here is derived from an EMBL/GenBank/DDBJ whole genome shotgun (WGS) entry which is preliminary data.</text>
</comment>
<organism evidence="1 2">
    <name type="scientific">Candidatus Wildermuthbacteria bacterium RIFCSPHIGHO2_02_FULL_47_12</name>
    <dbReference type="NCBI Taxonomy" id="1802451"/>
    <lineage>
        <taxon>Bacteria</taxon>
        <taxon>Candidatus Wildermuthiibacteriota</taxon>
    </lineage>
</organism>
<dbReference type="PANTHER" id="PTHR10000:SF8">
    <property type="entry name" value="HAD SUPERFAMILY HYDROLASE-LIKE, TYPE 3"/>
    <property type="match status" value="1"/>
</dbReference>
<dbReference type="Gene3D" id="3.40.50.1000">
    <property type="entry name" value="HAD superfamily/HAD-like"/>
    <property type="match status" value="1"/>
</dbReference>
<dbReference type="GO" id="GO:0000287">
    <property type="term" value="F:magnesium ion binding"/>
    <property type="evidence" value="ECO:0007669"/>
    <property type="project" value="TreeGrafter"/>
</dbReference>
<reference evidence="1 2" key="1">
    <citation type="journal article" date="2016" name="Nat. Commun.">
        <title>Thousands of microbial genomes shed light on interconnected biogeochemical processes in an aquifer system.</title>
        <authorList>
            <person name="Anantharaman K."/>
            <person name="Brown C.T."/>
            <person name="Hug L.A."/>
            <person name="Sharon I."/>
            <person name="Castelle C.J."/>
            <person name="Probst A.J."/>
            <person name="Thomas B.C."/>
            <person name="Singh A."/>
            <person name="Wilkins M.J."/>
            <person name="Karaoz U."/>
            <person name="Brodie E.L."/>
            <person name="Williams K.H."/>
            <person name="Hubbard S.S."/>
            <person name="Banfield J.F."/>
        </authorList>
    </citation>
    <scope>NUCLEOTIDE SEQUENCE [LARGE SCALE GENOMIC DNA]</scope>
</reference>
<dbReference type="SUPFAM" id="SSF56784">
    <property type="entry name" value="HAD-like"/>
    <property type="match status" value="1"/>
</dbReference>
<sequence>MLLDRTALLQLYLETKERVMQQKVRNILIDINGCLQGPTPVELHEALPELWRLIQLTNGGSFLIGACSGRELPYVRGVLHLLGSPNGWSIYESGLGIFHVQSETWIENLRITTEVRQVFQQELSARVKRILARYPGMVRPYKGNELHIALEMTTKATFSVEQFAERVQEELQDLLNQGLVVLHHSTDTVDLTTPGIDKGAGVLQVQDVTGIPKEETLGIGDTNGDIPMLSLVGFVGCPANSSASCKALVESKGGFVSQYSHAKGVVDCINHFLEAAT</sequence>
<dbReference type="InterPro" id="IPR023214">
    <property type="entry name" value="HAD_sf"/>
</dbReference>
<dbReference type="InterPro" id="IPR006379">
    <property type="entry name" value="HAD-SF_hydro_IIB"/>
</dbReference>
<dbReference type="AlphaFoldDB" id="A0A1G2R1D4"/>
<accession>A0A1G2R1D4</accession>
<proteinExistence type="predicted"/>
<dbReference type="EMBL" id="MHTW01000027">
    <property type="protein sequence ID" value="OHA66694.1"/>
    <property type="molecule type" value="Genomic_DNA"/>
</dbReference>
<dbReference type="Pfam" id="PF08282">
    <property type="entry name" value="Hydrolase_3"/>
    <property type="match status" value="1"/>
</dbReference>
<dbReference type="GO" id="GO:0005829">
    <property type="term" value="C:cytosol"/>
    <property type="evidence" value="ECO:0007669"/>
    <property type="project" value="TreeGrafter"/>
</dbReference>
<dbReference type="PANTHER" id="PTHR10000">
    <property type="entry name" value="PHOSPHOSERINE PHOSPHATASE"/>
    <property type="match status" value="1"/>
</dbReference>
<name>A0A1G2R1D4_9BACT</name>
<dbReference type="Proteomes" id="UP000176901">
    <property type="component" value="Unassembled WGS sequence"/>
</dbReference>
<dbReference type="STRING" id="1802451.A3C82_00520"/>
<dbReference type="Gene3D" id="3.90.1070.10">
    <property type="match status" value="1"/>
</dbReference>
<evidence type="ECO:0008006" key="3">
    <source>
        <dbReference type="Google" id="ProtNLM"/>
    </source>
</evidence>
<evidence type="ECO:0000313" key="1">
    <source>
        <dbReference type="EMBL" id="OHA66694.1"/>
    </source>
</evidence>
<dbReference type="GO" id="GO:0016791">
    <property type="term" value="F:phosphatase activity"/>
    <property type="evidence" value="ECO:0007669"/>
    <property type="project" value="TreeGrafter"/>
</dbReference>
<dbReference type="NCBIfam" id="TIGR01484">
    <property type="entry name" value="HAD-SF-IIB"/>
    <property type="match status" value="1"/>
</dbReference>
<protein>
    <recommendedName>
        <fullName evidence="3">Sucrose phosphatase-like domain-containing protein</fullName>
    </recommendedName>
</protein>
<gene>
    <name evidence="1" type="ORF">A3C82_00520</name>
</gene>